<proteinExistence type="predicted"/>
<dbReference type="AlphaFoldDB" id="A0A3S0JEG0"/>
<dbReference type="Pfam" id="PF00353">
    <property type="entry name" value="HemolysinCabind"/>
    <property type="match status" value="5"/>
</dbReference>
<dbReference type="PRINTS" id="PR00313">
    <property type="entry name" value="CABNDNGRPT"/>
</dbReference>
<reference evidence="3 4" key="1">
    <citation type="submission" date="2018-12" db="EMBL/GenBank/DDBJ databases">
        <authorList>
            <person name="Yang Y."/>
        </authorList>
    </citation>
    <scope>NUCLEOTIDE SEQUENCE [LARGE SCALE GENOMIC DNA]</scope>
    <source>
        <strain evidence="3 4">L-25-5w-1</strain>
    </source>
</reference>
<name>A0A3S0JEG0_9PROT</name>
<dbReference type="Gene3D" id="2.150.10.10">
    <property type="entry name" value="Serralysin-like metalloprotease, C-terminal"/>
    <property type="match status" value="3"/>
</dbReference>
<dbReference type="GO" id="GO:0005509">
    <property type="term" value="F:calcium ion binding"/>
    <property type="evidence" value="ECO:0007669"/>
    <property type="project" value="InterPro"/>
</dbReference>
<dbReference type="InterPro" id="IPR011049">
    <property type="entry name" value="Serralysin-like_metalloprot_C"/>
</dbReference>
<dbReference type="PROSITE" id="PS00330">
    <property type="entry name" value="HEMOLYSIN_CALCIUM"/>
    <property type="match status" value="7"/>
</dbReference>
<dbReference type="SUPFAM" id="SSF51120">
    <property type="entry name" value="beta-Roll"/>
    <property type="match status" value="4"/>
</dbReference>
<gene>
    <name evidence="3" type="ORF">EJ903_23540</name>
</gene>
<evidence type="ECO:0000256" key="2">
    <source>
        <dbReference type="ARBA" id="ARBA00022525"/>
    </source>
</evidence>
<sequence>MARLVAGQGFALDFDESRLSAGFVADAFALIPEATALLVGATSATIIRQVSGRAHRTILSYTNSGTSVLVTVLTDQDAAGTLRYRIEGASVSLTSGTLDRLGARLFQQIDAFVGSSGDDSVYLGVPGGRSFDGGTGTDRAVYTADPRRYVWQNGSSLAETPVVVALDDSARRYAVVSGVATDVLTDVERVTIDGVTTTLTAAAFDARAYLAANRDLAVAFGNDVVAAARHYAWAGRNEGRVTSGFDVLGYLGANPDLLTAFGTDLVRARAHYITYGAREGRGTGFDPYGYLAANPDVAAALGPDPLAALSHYGRYGLAERRTTSFDGLGYLAANRDLIAAFGADTVAATRHYILNGRLEGRSTVFDAAAYLAANPDVAAAVGGSLDGAKRHYIISGFREGRRLAAASVSDALLPQAATTALTGTTGNDTVSGTSGDDALDGKAGIDSFVLTGALAAYSLSFDANGNLVVAGADGSDTLTNVELLQATDGLYPIASLVSVSQTSLTGLTASAAATTGNDYLIGTVGADTLGGGSGNDTITGLAGNDALFGNTGNDALLGGDGNDSLEGGAGADALFGGAGNDTLRGDIINITGNDTLMGEDGDDWLDSGNGNDWLDGGSGTDTLYGGLGGDSLRGGNGDDLLFGDIYSDRTHEITVDSTDTVTVYEDVLLGGAGNDTLVGGYGADLMDGGTGVDYFSVRNLNESTLTVPDIIINFNGSTVAEKALQGLASYATVGAEGDRIDVSDIDAIASTSGVNDAFTFIGTAAFSAAGQLRYQTVGTVTQIDGEVTGDGVSDFRIQVNIANYSFSIFDFVL</sequence>
<comment type="subcellular location">
    <subcellularLocation>
        <location evidence="1">Secreted</location>
    </subcellularLocation>
</comment>
<organism evidence="3 4">
    <name type="scientific">Azospirillum griseum</name>
    <dbReference type="NCBI Taxonomy" id="2496639"/>
    <lineage>
        <taxon>Bacteria</taxon>
        <taxon>Pseudomonadati</taxon>
        <taxon>Pseudomonadota</taxon>
        <taxon>Alphaproteobacteria</taxon>
        <taxon>Rhodospirillales</taxon>
        <taxon>Azospirillaceae</taxon>
        <taxon>Azospirillum</taxon>
    </lineage>
</organism>
<dbReference type="InterPro" id="IPR050557">
    <property type="entry name" value="RTX_toxin/Mannuronan_C5-epim"/>
</dbReference>
<evidence type="ECO:0000313" key="4">
    <source>
        <dbReference type="Proteomes" id="UP000277007"/>
    </source>
</evidence>
<keyword evidence="2" id="KW-0964">Secreted</keyword>
<comment type="caution">
    <text evidence="3">The sequence shown here is derived from an EMBL/GenBank/DDBJ whole genome shotgun (WGS) entry which is preliminary data.</text>
</comment>
<protein>
    <submittedName>
        <fullName evidence="3">Calcium-binding protein</fullName>
    </submittedName>
</protein>
<evidence type="ECO:0000313" key="3">
    <source>
        <dbReference type="EMBL" id="RTR14643.1"/>
    </source>
</evidence>
<dbReference type="GO" id="GO:0005576">
    <property type="term" value="C:extracellular region"/>
    <property type="evidence" value="ECO:0007669"/>
    <property type="project" value="UniProtKB-SubCell"/>
</dbReference>
<dbReference type="PANTHER" id="PTHR38340:SF1">
    <property type="entry name" value="S-LAYER PROTEIN"/>
    <property type="match status" value="1"/>
</dbReference>
<keyword evidence="4" id="KW-1185">Reference proteome</keyword>
<dbReference type="OrthoDB" id="7366341at2"/>
<dbReference type="Proteomes" id="UP000277007">
    <property type="component" value="Unassembled WGS sequence"/>
</dbReference>
<dbReference type="EMBL" id="RXMA01000037">
    <property type="protein sequence ID" value="RTR14643.1"/>
    <property type="molecule type" value="Genomic_DNA"/>
</dbReference>
<dbReference type="PANTHER" id="PTHR38340">
    <property type="entry name" value="S-LAYER PROTEIN"/>
    <property type="match status" value="1"/>
</dbReference>
<dbReference type="InterPro" id="IPR018511">
    <property type="entry name" value="Hemolysin-typ_Ca-bd_CS"/>
</dbReference>
<dbReference type="RefSeq" id="WP_126620080.1">
    <property type="nucleotide sequence ID" value="NZ_JBHUCY010000113.1"/>
</dbReference>
<dbReference type="InterPro" id="IPR001343">
    <property type="entry name" value="Hemolysn_Ca-bd"/>
</dbReference>
<accession>A0A3S0JEG0</accession>
<evidence type="ECO:0000256" key="1">
    <source>
        <dbReference type="ARBA" id="ARBA00004613"/>
    </source>
</evidence>